<dbReference type="PANTHER" id="PTHR46429:SF1">
    <property type="entry name" value="23S RRNA (GUANOSINE-2'-O-)-METHYLTRANSFERASE RLMB"/>
    <property type="match status" value="1"/>
</dbReference>
<keyword evidence="7" id="KW-1185">Reference proteome</keyword>
<dbReference type="Pfam" id="PF00588">
    <property type="entry name" value="SpoU_methylase"/>
    <property type="match status" value="1"/>
</dbReference>
<dbReference type="InterPro" id="IPR004441">
    <property type="entry name" value="rRNA_MeTrfase_TrmH"/>
</dbReference>
<name>A0A2T4UUG3_9MICO</name>
<dbReference type="InterPro" id="IPR029026">
    <property type="entry name" value="tRNA_m1G_MTases_N"/>
</dbReference>
<dbReference type="Gene3D" id="3.30.1330.30">
    <property type="match status" value="1"/>
</dbReference>
<dbReference type="CDD" id="cd18103">
    <property type="entry name" value="SpoU-like_RlmB"/>
    <property type="match status" value="1"/>
</dbReference>
<dbReference type="PANTHER" id="PTHR46429">
    <property type="entry name" value="23S RRNA (GUANOSINE-2'-O-)-METHYLTRANSFERASE RLMB"/>
    <property type="match status" value="1"/>
</dbReference>
<dbReference type="AlphaFoldDB" id="A0A2T4UUG3"/>
<sequence>MANKPGRPGAVRKKSKGKAVGSGGQGRQALEGKKPTPKAEDRPYHPAGKAKAARERFVAAGGKGRPGSTLSAAARGGSGRPAPSRKPKSADESEMVTGRNSVLEALRARIPATTLYVATRIEMDERVKEALKLATARGLPVLEIMRPELDRLAGPDSVHQGLVLKVPPYEYAHPSDLLQRSISRAQTPLFVALDGITDPRNLGAIIRSVAAFGGQGVIVPQRRSVGLNSAAWKTSAGAAARVPVAMASNLTAMIKDFKRDGVFVIGLDGGGDTMLPGLELADRPLLVLVGSEGKGLSRLVTEQCDAIVSIPISSAAESLNAGIAASVALYEISKLRASQK</sequence>
<dbReference type="Proteomes" id="UP000241085">
    <property type="component" value="Unassembled WGS sequence"/>
</dbReference>
<dbReference type="EMBL" id="PZPL01000001">
    <property type="protein sequence ID" value="PTL73174.1"/>
    <property type="molecule type" value="Genomic_DNA"/>
</dbReference>
<keyword evidence="3 6" id="KW-0808">Transferase</keyword>
<dbReference type="InterPro" id="IPR029028">
    <property type="entry name" value="Alpha/beta_knot_MTases"/>
</dbReference>
<dbReference type="InterPro" id="IPR029064">
    <property type="entry name" value="Ribosomal_eL30-like_sf"/>
</dbReference>
<dbReference type="SMART" id="SM00967">
    <property type="entry name" value="SpoU_sub_bind"/>
    <property type="match status" value="1"/>
</dbReference>
<dbReference type="Pfam" id="PF08032">
    <property type="entry name" value="SpoU_sub_bind"/>
    <property type="match status" value="1"/>
</dbReference>
<keyword evidence="2 6" id="KW-0489">Methyltransferase</keyword>
<dbReference type="GO" id="GO:0008173">
    <property type="term" value="F:RNA methyltransferase activity"/>
    <property type="evidence" value="ECO:0007669"/>
    <property type="project" value="InterPro"/>
</dbReference>
<dbReference type="InterPro" id="IPR001537">
    <property type="entry name" value="SpoU_MeTrfase"/>
</dbReference>
<evidence type="ECO:0000256" key="1">
    <source>
        <dbReference type="ARBA" id="ARBA00007228"/>
    </source>
</evidence>
<evidence type="ECO:0000256" key="2">
    <source>
        <dbReference type="ARBA" id="ARBA00022603"/>
    </source>
</evidence>
<dbReference type="Gene3D" id="3.40.1280.10">
    <property type="match status" value="1"/>
</dbReference>
<feature type="domain" description="RNA 2-O ribose methyltransferase substrate binding" evidence="5">
    <location>
        <begin position="95"/>
        <end position="172"/>
    </location>
</feature>
<dbReference type="NCBIfam" id="TIGR00186">
    <property type="entry name" value="rRNA_methyl_3"/>
    <property type="match status" value="1"/>
</dbReference>
<protein>
    <submittedName>
        <fullName evidence="6">23S rRNA (Guanosine(2251)-2'-O)-methyltransferase RlmB</fullName>
    </submittedName>
</protein>
<evidence type="ECO:0000259" key="5">
    <source>
        <dbReference type="SMART" id="SM00967"/>
    </source>
</evidence>
<dbReference type="SUPFAM" id="SSF75217">
    <property type="entry name" value="alpha/beta knot"/>
    <property type="match status" value="1"/>
</dbReference>
<accession>A0A2T4UUG3</accession>
<dbReference type="GO" id="GO:0005829">
    <property type="term" value="C:cytosol"/>
    <property type="evidence" value="ECO:0007669"/>
    <property type="project" value="TreeGrafter"/>
</dbReference>
<dbReference type="GO" id="GO:0032259">
    <property type="term" value="P:methylation"/>
    <property type="evidence" value="ECO:0007669"/>
    <property type="project" value="UniProtKB-KW"/>
</dbReference>
<feature type="compositionally biased region" description="Basic and acidic residues" evidence="4">
    <location>
        <begin position="30"/>
        <end position="44"/>
    </location>
</feature>
<proteinExistence type="inferred from homology"/>
<dbReference type="FunFam" id="3.30.1330.30:FF:000024">
    <property type="entry name" value="Putative tRNA/rRNA methyltransferase"/>
    <property type="match status" value="1"/>
</dbReference>
<dbReference type="SUPFAM" id="SSF55315">
    <property type="entry name" value="L30e-like"/>
    <property type="match status" value="1"/>
</dbReference>
<evidence type="ECO:0000256" key="3">
    <source>
        <dbReference type="ARBA" id="ARBA00022679"/>
    </source>
</evidence>
<feature type="region of interest" description="Disordered" evidence="4">
    <location>
        <begin position="1"/>
        <end position="97"/>
    </location>
</feature>
<dbReference type="GO" id="GO:0006396">
    <property type="term" value="P:RNA processing"/>
    <property type="evidence" value="ECO:0007669"/>
    <property type="project" value="InterPro"/>
</dbReference>
<evidence type="ECO:0000313" key="7">
    <source>
        <dbReference type="Proteomes" id="UP000241085"/>
    </source>
</evidence>
<dbReference type="GO" id="GO:0003723">
    <property type="term" value="F:RNA binding"/>
    <property type="evidence" value="ECO:0007669"/>
    <property type="project" value="InterPro"/>
</dbReference>
<comment type="similarity">
    <text evidence="1">Belongs to the class IV-like SAM-binding methyltransferase superfamily. RNA methyltransferase TrmH family.</text>
</comment>
<dbReference type="InterPro" id="IPR013123">
    <property type="entry name" value="SpoU_subst-bd"/>
</dbReference>
<dbReference type="RefSeq" id="WP_107574687.1">
    <property type="nucleotide sequence ID" value="NZ_PZPL01000001.1"/>
</dbReference>
<evidence type="ECO:0000313" key="6">
    <source>
        <dbReference type="EMBL" id="PTL73174.1"/>
    </source>
</evidence>
<comment type="caution">
    <text evidence="6">The sequence shown here is derived from an EMBL/GenBank/DDBJ whole genome shotgun (WGS) entry which is preliminary data.</text>
</comment>
<organism evidence="6 7">
    <name type="scientific">Rathayibacter caricis DSM 15933</name>
    <dbReference type="NCBI Taxonomy" id="1328867"/>
    <lineage>
        <taxon>Bacteria</taxon>
        <taxon>Bacillati</taxon>
        <taxon>Actinomycetota</taxon>
        <taxon>Actinomycetes</taxon>
        <taxon>Micrococcales</taxon>
        <taxon>Microbacteriaceae</taxon>
        <taxon>Rathayibacter</taxon>
    </lineage>
</organism>
<gene>
    <name evidence="6" type="ORF">C1I63_10145</name>
</gene>
<reference evidence="6 7" key="1">
    <citation type="submission" date="2018-03" db="EMBL/GenBank/DDBJ databases">
        <title>Bacteriophage NCPPB3778 and a type I-E CRISPR drive the evolution of the US Biological Select Agent, Rathayibacter toxicus.</title>
        <authorList>
            <person name="Davis E.W.II."/>
            <person name="Tabima J.F."/>
            <person name="Weisberg A.J."/>
            <person name="Dantas Lopes L."/>
            <person name="Wiseman M.S."/>
            <person name="Wiseman M.S."/>
            <person name="Pupko T."/>
            <person name="Belcher M.S."/>
            <person name="Sechler A.J."/>
            <person name="Tancos M.A."/>
            <person name="Schroeder B.K."/>
            <person name="Murray T.D."/>
            <person name="Luster D.G."/>
            <person name="Schneider W.L."/>
            <person name="Rogers E."/>
            <person name="Andreote F.D."/>
            <person name="Grunwald N.J."/>
            <person name="Putnam M.L."/>
            <person name="Chang J.H."/>
        </authorList>
    </citation>
    <scope>NUCLEOTIDE SEQUENCE [LARGE SCALE GENOMIC DNA]</scope>
    <source>
        <strain evidence="6 7">DSM 15933</strain>
    </source>
</reference>
<evidence type="ECO:0000256" key="4">
    <source>
        <dbReference type="SAM" id="MobiDB-lite"/>
    </source>
</evidence>